<keyword evidence="3" id="KW-0547">Nucleotide-binding</keyword>
<dbReference type="GO" id="GO:0016887">
    <property type="term" value="F:ATP hydrolysis activity"/>
    <property type="evidence" value="ECO:0007669"/>
    <property type="project" value="InterPro"/>
</dbReference>
<comment type="caution">
    <text evidence="7">The sequence shown here is derived from an EMBL/GenBank/DDBJ whole genome shotgun (WGS) entry which is preliminary data.</text>
</comment>
<dbReference type="PANTHER" id="PTHR43776">
    <property type="entry name" value="TRANSPORT ATP-BINDING PROTEIN"/>
    <property type="match status" value="1"/>
</dbReference>
<evidence type="ECO:0000256" key="1">
    <source>
        <dbReference type="ARBA" id="ARBA00005417"/>
    </source>
</evidence>
<evidence type="ECO:0000313" key="7">
    <source>
        <dbReference type="EMBL" id="KAB1648757.1"/>
    </source>
</evidence>
<dbReference type="InterPro" id="IPR003593">
    <property type="entry name" value="AAA+_ATPase"/>
</dbReference>
<dbReference type="GO" id="GO:0055085">
    <property type="term" value="P:transmembrane transport"/>
    <property type="evidence" value="ECO:0007669"/>
    <property type="project" value="UniProtKB-ARBA"/>
</dbReference>
<keyword evidence="2" id="KW-0813">Transport</keyword>
<comment type="similarity">
    <text evidence="1">Belongs to the ABC transporter superfamily.</text>
</comment>
<evidence type="ECO:0000256" key="2">
    <source>
        <dbReference type="ARBA" id="ARBA00022448"/>
    </source>
</evidence>
<dbReference type="PANTHER" id="PTHR43776:SF7">
    <property type="entry name" value="D,D-DIPEPTIDE TRANSPORT ATP-BINDING PROTEIN DDPF-RELATED"/>
    <property type="match status" value="1"/>
</dbReference>
<reference evidence="7 8" key="1">
    <citation type="submission" date="2019-09" db="EMBL/GenBank/DDBJ databases">
        <title>Phylogeny of genus Pseudoclavibacter and closely related genus.</title>
        <authorList>
            <person name="Li Y."/>
        </authorList>
    </citation>
    <scope>NUCLEOTIDE SEQUENCE [LARGE SCALE GENOMIC DNA]</scope>
    <source>
        <strain evidence="7 8">EGI 60007</strain>
    </source>
</reference>
<proteinExistence type="inferred from homology"/>
<protein>
    <submittedName>
        <fullName evidence="7">ABC transporter ATP-binding protein</fullName>
    </submittedName>
</protein>
<evidence type="ECO:0000259" key="6">
    <source>
        <dbReference type="PROSITE" id="PS50893"/>
    </source>
</evidence>
<dbReference type="InterPro" id="IPR003439">
    <property type="entry name" value="ABC_transporter-like_ATP-bd"/>
</dbReference>
<dbReference type="Proteomes" id="UP000431744">
    <property type="component" value="Unassembled WGS sequence"/>
</dbReference>
<dbReference type="Gene3D" id="3.40.50.300">
    <property type="entry name" value="P-loop containing nucleotide triphosphate hydrolases"/>
    <property type="match status" value="1"/>
</dbReference>
<feature type="compositionally biased region" description="Basic and acidic residues" evidence="5">
    <location>
        <begin position="275"/>
        <end position="291"/>
    </location>
</feature>
<accession>A0A6H9WP03</accession>
<evidence type="ECO:0000256" key="4">
    <source>
        <dbReference type="ARBA" id="ARBA00022840"/>
    </source>
</evidence>
<dbReference type="EMBL" id="WBJY01000001">
    <property type="protein sequence ID" value="KAB1648757.1"/>
    <property type="molecule type" value="Genomic_DNA"/>
</dbReference>
<gene>
    <name evidence="7" type="ORF">F8O04_00130</name>
</gene>
<evidence type="ECO:0000256" key="3">
    <source>
        <dbReference type="ARBA" id="ARBA00022741"/>
    </source>
</evidence>
<dbReference type="RefSeq" id="WP_158027312.1">
    <property type="nucleotide sequence ID" value="NZ_BMHG01000001.1"/>
</dbReference>
<organism evidence="7 8">
    <name type="scientific">Pseudoclavibacter endophyticus</name>
    <dbReference type="NCBI Taxonomy" id="1778590"/>
    <lineage>
        <taxon>Bacteria</taxon>
        <taxon>Bacillati</taxon>
        <taxon>Actinomycetota</taxon>
        <taxon>Actinomycetes</taxon>
        <taxon>Micrococcales</taxon>
        <taxon>Microbacteriaceae</taxon>
        <taxon>Pseudoclavibacter</taxon>
    </lineage>
</organism>
<dbReference type="Pfam" id="PF00005">
    <property type="entry name" value="ABC_tran"/>
    <property type="match status" value="1"/>
</dbReference>
<feature type="domain" description="ABC transporter" evidence="6">
    <location>
        <begin position="23"/>
        <end position="266"/>
    </location>
</feature>
<evidence type="ECO:0000313" key="8">
    <source>
        <dbReference type="Proteomes" id="UP000431744"/>
    </source>
</evidence>
<name>A0A6H9WP03_9MICO</name>
<dbReference type="InterPro" id="IPR050319">
    <property type="entry name" value="ABC_transp_ATP-bind"/>
</dbReference>
<feature type="region of interest" description="Disordered" evidence="5">
    <location>
        <begin position="248"/>
        <end position="291"/>
    </location>
</feature>
<dbReference type="InterPro" id="IPR027417">
    <property type="entry name" value="P-loop_NTPase"/>
</dbReference>
<dbReference type="PROSITE" id="PS50893">
    <property type="entry name" value="ABC_TRANSPORTER_2"/>
    <property type="match status" value="1"/>
</dbReference>
<dbReference type="PROSITE" id="PS00211">
    <property type="entry name" value="ABC_TRANSPORTER_1"/>
    <property type="match status" value="1"/>
</dbReference>
<evidence type="ECO:0000256" key="5">
    <source>
        <dbReference type="SAM" id="MobiDB-lite"/>
    </source>
</evidence>
<sequence>MTAIHQADATGTGAADPAGQPLLEVSRLTVDYGRGRRRFRAVDDVSLHIGRGETLGLVGESGSGKSTIGRAILGLVKLAEGRIQYGGRDLGAMGRRERRTLGNRLQVIFQDPYSSLDPTKTIGYTLAEPVRLHERASKTEVRRRVHEMLARVGLPDSAAERYPSQFSGGQRQRIAIARALMCRPELVVCDEPVSALDLSIQAEVMNLVAEMQRELRLSVLFISHDLSVVRHVSDRIAVLRRGQVVEEGDANELSRSPKHEYTRELLAAAPVPDPLEQRRRREQRMRAALEA</sequence>
<keyword evidence="8" id="KW-1185">Reference proteome</keyword>
<dbReference type="FunFam" id="3.40.50.300:FF:000016">
    <property type="entry name" value="Oligopeptide ABC transporter ATP-binding component"/>
    <property type="match status" value="1"/>
</dbReference>
<dbReference type="SMART" id="SM00382">
    <property type="entry name" value="AAA"/>
    <property type="match status" value="1"/>
</dbReference>
<dbReference type="AlphaFoldDB" id="A0A6H9WP03"/>
<dbReference type="CDD" id="cd03257">
    <property type="entry name" value="ABC_NikE_OppD_transporters"/>
    <property type="match status" value="1"/>
</dbReference>
<keyword evidence="4 7" id="KW-0067">ATP-binding</keyword>
<dbReference type="SUPFAM" id="SSF52540">
    <property type="entry name" value="P-loop containing nucleoside triphosphate hydrolases"/>
    <property type="match status" value="1"/>
</dbReference>
<dbReference type="GO" id="GO:0005524">
    <property type="term" value="F:ATP binding"/>
    <property type="evidence" value="ECO:0007669"/>
    <property type="project" value="UniProtKB-KW"/>
</dbReference>
<dbReference type="OrthoDB" id="8481147at2"/>
<dbReference type="InterPro" id="IPR017871">
    <property type="entry name" value="ABC_transporter-like_CS"/>
</dbReference>